<organism evidence="3 4">
    <name type="scientific">Streptomyces litmocidini</name>
    <dbReference type="NCBI Taxonomy" id="67318"/>
    <lineage>
        <taxon>Bacteria</taxon>
        <taxon>Bacillati</taxon>
        <taxon>Actinomycetota</taxon>
        <taxon>Actinomycetes</taxon>
        <taxon>Kitasatosporales</taxon>
        <taxon>Streptomycetaceae</taxon>
        <taxon>Streptomyces</taxon>
    </lineage>
</organism>
<name>A0ABW7U4P7_9ACTN</name>
<evidence type="ECO:0000313" key="3">
    <source>
        <dbReference type="EMBL" id="MFI1713419.1"/>
    </source>
</evidence>
<dbReference type="RefSeq" id="WP_398707817.1">
    <property type="nucleotide sequence ID" value="NZ_JBIRUI010000003.1"/>
</dbReference>
<dbReference type="SUPFAM" id="SSF47413">
    <property type="entry name" value="lambda repressor-like DNA-binding domains"/>
    <property type="match status" value="1"/>
</dbReference>
<dbReference type="InterPro" id="IPR010982">
    <property type="entry name" value="Lambda_DNA-bd_dom_sf"/>
</dbReference>
<feature type="compositionally biased region" description="Acidic residues" evidence="1">
    <location>
        <begin position="212"/>
        <end position="226"/>
    </location>
</feature>
<dbReference type="CDD" id="cd00093">
    <property type="entry name" value="HTH_XRE"/>
    <property type="match status" value="1"/>
</dbReference>
<proteinExistence type="predicted"/>
<sequence>MTQRDVDDEADDFPEWVDRVKANVAGEVRRRRKEMGWSAQDLADRCEELGHPIPRNVIANMESGRRAVLPLVDVIVLAAALETYPAHLIFPVGYVEETQELPFQRLVPTWDALRRFTGETEVPGHDAGLVPDFERHASLVRTALAALEEEENARFAAKQATSRAQREEAERKRTAYADQAISAKYNLRHLRRELREEGATPPDLPPALNDVDPPEPETDPTPEERL</sequence>
<comment type="caution">
    <text evidence="3">The sequence shown here is derived from an EMBL/GenBank/DDBJ whole genome shotgun (WGS) entry which is preliminary data.</text>
</comment>
<evidence type="ECO:0000259" key="2">
    <source>
        <dbReference type="PROSITE" id="PS50943"/>
    </source>
</evidence>
<dbReference type="Proteomes" id="UP001611339">
    <property type="component" value="Unassembled WGS sequence"/>
</dbReference>
<dbReference type="PROSITE" id="PS50943">
    <property type="entry name" value="HTH_CROC1"/>
    <property type="match status" value="1"/>
</dbReference>
<reference evidence="3 4" key="1">
    <citation type="submission" date="2024-10" db="EMBL/GenBank/DDBJ databases">
        <title>The Natural Products Discovery Center: Release of the First 8490 Sequenced Strains for Exploring Actinobacteria Biosynthetic Diversity.</title>
        <authorList>
            <person name="Kalkreuter E."/>
            <person name="Kautsar S.A."/>
            <person name="Yang D."/>
            <person name="Bader C.D."/>
            <person name="Teijaro C.N."/>
            <person name="Fluegel L."/>
            <person name="Davis C.M."/>
            <person name="Simpson J.R."/>
            <person name="Lauterbach L."/>
            <person name="Steele A.D."/>
            <person name="Gui C."/>
            <person name="Meng S."/>
            <person name="Li G."/>
            <person name="Viehrig K."/>
            <person name="Ye F."/>
            <person name="Su P."/>
            <person name="Kiefer A.F."/>
            <person name="Nichols A."/>
            <person name="Cepeda A.J."/>
            <person name="Yan W."/>
            <person name="Fan B."/>
            <person name="Jiang Y."/>
            <person name="Adhikari A."/>
            <person name="Zheng C.-J."/>
            <person name="Schuster L."/>
            <person name="Cowan T.M."/>
            <person name="Smanski M.J."/>
            <person name="Chevrette M.G."/>
            <person name="De Carvalho L.P.S."/>
            <person name="Shen B."/>
        </authorList>
    </citation>
    <scope>NUCLEOTIDE SEQUENCE [LARGE SCALE GENOMIC DNA]</scope>
    <source>
        <strain evidence="3 4">NPDC020602</strain>
    </source>
</reference>
<evidence type="ECO:0000313" key="4">
    <source>
        <dbReference type="Proteomes" id="UP001611339"/>
    </source>
</evidence>
<feature type="region of interest" description="Disordered" evidence="1">
    <location>
        <begin position="157"/>
        <end position="178"/>
    </location>
</feature>
<accession>A0ABW7U4P7</accession>
<feature type="domain" description="HTH cro/C1-type" evidence="2">
    <location>
        <begin position="28"/>
        <end position="88"/>
    </location>
</feature>
<dbReference type="InterPro" id="IPR001387">
    <property type="entry name" value="Cro/C1-type_HTH"/>
</dbReference>
<dbReference type="Gene3D" id="1.10.260.40">
    <property type="entry name" value="lambda repressor-like DNA-binding domains"/>
    <property type="match status" value="1"/>
</dbReference>
<feature type="region of interest" description="Disordered" evidence="1">
    <location>
        <begin position="192"/>
        <end position="226"/>
    </location>
</feature>
<evidence type="ECO:0000256" key="1">
    <source>
        <dbReference type="SAM" id="MobiDB-lite"/>
    </source>
</evidence>
<keyword evidence="4" id="KW-1185">Reference proteome</keyword>
<gene>
    <name evidence="3" type="ORF">ACH407_07520</name>
</gene>
<feature type="compositionally biased region" description="Basic and acidic residues" evidence="1">
    <location>
        <begin position="164"/>
        <end position="175"/>
    </location>
</feature>
<dbReference type="EMBL" id="JBIRUI010000003">
    <property type="protein sequence ID" value="MFI1713419.1"/>
    <property type="molecule type" value="Genomic_DNA"/>
</dbReference>
<protein>
    <submittedName>
        <fullName evidence="3">Helix-turn-helix domain-containing protein</fullName>
    </submittedName>
</protein>